<gene>
    <name evidence="9" type="ORF">C473_10263</name>
</gene>
<organism evidence="9 10">
    <name type="scientific">Halorubrum distributum JCM 10247</name>
    <dbReference type="NCBI Taxonomy" id="1227486"/>
    <lineage>
        <taxon>Archaea</taxon>
        <taxon>Methanobacteriati</taxon>
        <taxon>Methanobacteriota</taxon>
        <taxon>Stenosarchaea group</taxon>
        <taxon>Halobacteria</taxon>
        <taxon>Halobacteriales</taxon>
        <taxon>Haloferacaceae</taxon>
        <taxon>Halorubrum</taxon>
        <taxon>Halorubrum distributum group</taxon>
    </lineage>
</organism>
<dbReference type="InterPro" id="IPR051399">
    <property type="entry name" value="RNA-guided_DNA_endo/Transpos"/>
</dbReference>
<feature type="domain" description="Probable transposase IS891/IS1136/IS1341" evidence="7">
    <location>
        <begin position="179"/>
        <end position="259"/>
    </location>
</feature>
<dbReference type="InterPro" id="IPR010095">
    <property type="entry name" value="Cas12f1-like_TNB"/>
</dbReference>
<protein>
    <submittedName>
        <fullName evidence="9">IS1341-type transposase (TCE32)</fullName>
    </submittedName>
</protein>
<evidence type="ECO:0000256" key="6">
    <source>
        <dbReference type="SAM" id="MobiDB-lite"/>
    </source>
</evidence>
<dbReference type="GO" id="GO:0006310">
    <property type="term" value="P:DNA recombination"/>
    <property type="evidence" value="ECO:0007669"/>
    <property type="project" value="UniProtKB-KW"/>
</dbReference>
<dbReference type="GO" id="GO:0003677">
    <property type="term" value="F:DNA binding"/>
    <property type="evidence" value="ECO:0007669"/>
    <property type="project" value="UniProtKB-KW"/>
</dbReference>
<proteinExistence type="inferred from homology"/>
<dbReference type="Pfam" id="PF01385">
    <property type="entry name" value="OrfB_IS605"/>
    <property type="match status" value="1"/>
</dbReference>
<dbReference type="EMBL" id="AOIW01000054">
    <property type="protein sequence ID" value="ELZ31883.1"/>
    <property type="molecule type" value="Genomic_DNA"/>
</dbReference>
<evidence type="ECO:0000256" key="5">
    <source>
        <dbReference type="ARBA" id="ARBA00023172"/>
    </source>
</evidence>
<dbReference type="NCBIfam" id="NF040570">
    <property type="entry name" value="guided_TnpB"/>
    <property type="match status" value="1"/>
</dbReference>
<dbReference type="Proteomes" id="UP000011572">
    <property type="component" value="Unassembled WGS sequence"/>
</dbReference>
<sequence length="448" mass="50252">MADDHVRRTAITRLSVDDEQRELLEETISEWKRGCQLATDMAWGKCNAKSDVQPLAYDDVREETNLGSQHAILATHQAAQAITGCLERRSNGKQASKPTFTAPTVTYDTRTMTLFNDDTVSLSTTESRVRCELALPEAEDGYQRQYLDADHWSVTESTLTARDGDYFLHIGFRRPKTDTEQDIAEDGTVLGVDLGIENLAVTSTARFINGRELSHNLREFEKVRTGLQQTGTRSAHRTLEQSSGRERRYVRDVVHQASNAGTRSAHRTLEQSSGRERRYVRDVVHQASNAIVDEALRYECDVIAFEDLTDIRERTGASWGHKWAFRTLYEQVKYKAEAVGISVKQVGSAYTSQRCAECGFTADENRRTRTEFRCVKCESEANADYNAAKNIGMRYVRRGQQSSRRTGDSQLALKSGTVTPSGGFTAHPDGFEAEFTDKPLPQRANPSG</sequence>
<feature type="region of interest" description="Disordered" evidence="6">
    <location>
        <begin position="399"/>
        <end position="448"/>
    </location>
</feature>
<name>M0DAR2_9EURY</name>
<feature type="domain" description="Cas12f1-like TNB" evidence="8">
    <location>
        <begin position="325"/>
        <end position="391"/>
    </location>
</feature>
<evidence type="ECO:0000259" key="8">
    <source>
        <dbReference type="Pfam" id="PF07282"/>
    </source>
</evidence>
<comment type="similarity">
    <text evidence="1">In the C-terminal section; belongs to the transposase 35 family.</text>
</comment>
<keyword evidence="4" id="KW-0238">DNA-binding</keyword>
<evidence type="ECO:0000256" key="1">
    <source>
        <dbReference type="ARBA" id="ARBA00008761"/>
    </source>
</evidence>
<accession>M0DAR2</accession>
<dbReference type="RefSeq" id="WP_007345463.1">
    <property type="nucleotide sequence ID" value="NZ_AOIW01000054.1"/>
</dbReference>
<dbReference type="InterPro" id="IPR001959">
    <property type="entry name" value="Transposase"/>
</dbReference>
<evidence type="ECO:0000313" key="10">
    <source>
        <dbReference type="Proteomes" id="UP000011572"/>
    </source>
</evidence>
<evidence type="ECO:0000256" key="2">
    <source>
        <dbReference type="ARBA" id="ARBA00011044"/>
    </source>
</evidence>
<evidence type="ECO:0000256" key="4">
    <source>
        <dbReference type="ARBA" id="ARBA00023125"/>
    </source>
</evidence>
<dbReference type="PANTHER" id="PTHR30405:SF26">
    <property type="entry name" value="TRANSPOSASE, PROBABLY IS605-TNPB FAMILY"/>
    <property type="match status" value="1"/>
</dbReference>
<comment type="caution">
    <text evidence="9">The sequence shown here is derived from an EMBL/GenBank/DDBJ whole genome shotgun (WGS) entry which is preliminary data.</text>
</comment>
<dbReference type="GO" id="GO:0032196">
    <property type="term" value="P:transposition"/>
    <property type="evidence" value="ECO:0007669"/>
    <property type="project" value="UniProtKB-KW"/>
</dbReference>
<dbReference type="AlphaFoldDB" id="M0DAR2"/>
<keyword evidence="5" id="KW-0233">DNA recombination</keyword>
<evidence type="ECO:0000256" key="3">
    <source>
        <dbReference type="ARBA" id="ARBA00022578"/>
    </source>
</evidence>
<evidence type="ECO:0000313" key="9">
    <source>
        <dbReference type="EMBL" id="ELZ31883.1"/>
    </source>
</evidence>
<evidence type="ECO:0000259" key="7">
    <source>
        <dbReference type="Pfam" id="PF01385"/>
    </source>
</evidence>
<reference evidence="9 10" key="1">
    <citation type="journal article" date="2014" name="PLoS Genet.">
        <title>Phylogenetically driven sequencing of extremely halophilic archaea reveals strategies for static and dynamic osmo-response.</title>
        <authorList>
            <person name="Becker E.A."/>
            <person name="Seitzer P.M."/>
            <person name="Tritt A."/>
            <person name="Larsen D."/>
            <person name="Krusor M."/>
            <person name="Yao A.I."/>
            <person name="Wu D."/>
            <person name="Madern D."/>
            <person name="Eisen J.A."/>
            <person name="Darling A.E."/>
            <person name="Facciotti M.T."/>
        </authorList>
    </citation>
    <scope>NUCLEOTIDE SEQUENCE [LARGE SCALE GENOMIC DNA]</scope>
    <source>
        <strain evidence="9 10">JCM 10247</strain>
    </source>
</reference>
<dbReference type="NCBIfam" id="TIGR01766">
    <property type="entry name" value="IS200/IS605 family accessory protein TnpB-like domain"/>
    <property type="match status" value="1"/>
</dbReference>
<comment type="similarity">
    <text evidence="2">In the N-terminal section; belongs to the transposase 2 family.</text>
</comment>
<dbReference type="Pfam" id="PF07282">
    <property type="entry name" value="Cas12f1-like_TNB"/>
    <property type="match status" value="1"/>
</dbReference>
<keyword evidence="3" id="KW-0815">Transposition</keyword>
<dbReference type="PANTHER" id="PTHR30405">
    <property type="entry name" value="TRANSPOSASE"/>
    <property type="match status" value="1"/>
</dbReference>